<dbReference type="Gene3D" id="2.40.170.20">
    <property type="entry name" value="TonB-dependent receptor, beta-barrel domain"/>
    <property type="match status" value="1"/>
</dbReference>
<keyword evidence="14" id="KW-1185">Reference proteome</keyword>
<feature type="domain" description="Secretin/TonB short N-terminal" evidence="12">
    <location>
        <begin position="55"/>
        <end position="107"/>
    </location>
</feature>
<dbReference type="Pfam" id="PF07715">
    <property type="entry name" value="Plug"/>
    <property type="match status" value="1"/>
</dbReference>
<dbReference type="AlphaFoldDB" id="A0A4U1CNB9"/>
<accession>A0A4U1CNB9</accession>
<dbReference type="GO" id="GO:0006826">
    <property type="term" value="P:iron ion transport"/>
    <property type="evidence" value="ECO:0007669"/>
    <property type="project" value="UniProtKB-KW"/>
</dbReference>
<dbReference type="PROSITE" id="PS52016">
    <property type="entry name" value="TONB_DEPENDENT_REC_3"/>
    <property type="match status" value="1"/>
</dbReference>
<dbReference type="InterPro" id="IPR012910">
    <property type="entry name" value="Plug_dom"/>
</dbReference>
<evidence type="ECO:0000256" key="1">
    <source>
        <dbReference type="ARBA" id="ARBA00004571"/>
    </source>
</evidence>
<evidence type="ECO:0000256" key="9">
    <source>
        <dbReference type="ARBA" id="ARBA00023237"/>
    </source>
</evidence>
<comment type="similarity">
    <text evidence="10 11">Belongs to the TonB-dependent receptor family.</text>
</comment>
<evidence type="ECO:0000313" key="14">
    <source>
        <dbReference type="Proteomes" id="UP000307244"/>
    </source>
</evidence>
<dbReference type="InterPro" id="IPR011662">
    <property type="entry name" value="Secretin/TonB_short_N"/>
</dbReference>
<dbReference type="OrthoDB" id="9768177at2"/>
<name>A0A4U1CNB9_9SPHI</name>
<keyword evidence="6" id="KW-0408">Iron</keyword>
<evidence type="ECO:0000256" key="11">
    <source>
        <dbReference type="RuleBase" id="RU003357"/>
    </source>
</evidence>
<keyword evidence="5 10" id="KW-0812">Transmembrane</keyword>
<dbReference type="InterPro" id="IPR039426">
    <property type="entry name" value="TonB-dep_rcpt-like"/>
</dbReference>
<dbReference type="InterPro" id="IPR036942">
    <property type="entry name" value="Beta-barrel_TonB_sf"/>
</dbReference>
<keyword evidence="3 10" id="KW-1134">Transmembrane beta strand</keyword>
<keyword evidence="4" id="KW-0410">Iron transport</keyword>
<dbReference type="GO" id="GO:0009279">
    <property type="term" value="C:cell outer membrane"/>
    <property type="evidence" value="ECO:0007669"/>
    <property type="project" value="UniProtKB-SubCell"/>
</dbReference>
<dbReference type="Proteomes" id="UP000307244">
    <property type="component" value="Unassembled WGS sequence"/>
</dbReference>
<comment type="subcellular location">
    <subcellularLocation>
        <location evidence="1 10">Cell outer membrane</location>
        <topology evidence="1 10">Multi-pass membrane protein</topology>
    </subcellularLocation>
</comment>
<evidence type="ECO:0000256" key="6">
    <source>
        <dbReference type="ARBA" id="ARBA00023004"/>
    </source>
</evidence>
<dbReference type="InterPro" id="IPR008969">
    <property type="entry name" value="CarboxyPept-like_regulatory"/>
</dbReference>
<dbReference type="InterPro" id="IPR000531">
    <property type="entry name" value="Beta-barrel_TonB"/>
</dbReference>
<dbReference type="Pfam" id="PF00593">
    <property type="entry name" value="TonB_dep_Rec_b-barrel"/>
    <property type="match status" value="1"/>
</dbReference>
<keyword evidence="9 10" id="KW-0998">Cell outer membrane</keyword>
<dbReference type="NCBIfam" id="TIGR04057">
    <property type="entry name" value="SusC_RagA_signa"/>
    <property type="match status" value="1"/>
</dbReference>
<dbReference type="RefSeq" id="WP_136834838.1">
    <property type="nucleotide sequence ID" value="NZ_SWBQ01000001.1"/>
</dbReference>
<keyword evidence="2 10" id="KW-0813">Transport</keyword>
<sequence>MNKILDALRVMKLIICLLIISFQASAVAFSQNISLSEKNASIESVIKKIEQQSGYSFFYKVDLLRKNPAKINLSLKNVTIDQALKQALSDQPLTFIIVSNTVIIRPKTELSDKDDSAASRKVIRGRVTDGKDPISRISVKVDGTNIVAFTDDNGYFTLNLTPGTYRIVFSSIGYESKSIQKVVTETDDSEINIVLNPAIAQLQEAVILGYSTKKASEITGSLQTFSAKQLEGVTTNNLISLLKGKVAGMYITEPSGDPNNKASFVVRGQGTLPITGGTANLRVSNNLNPLIVVDGIIYADVSYPSDIVSSTDIESITLLKDAASTAIYGSRASQGVLVITTKKGVAGSMKLDINSTFGVSKRYMGKIEFMNSRELYDYQRKMLINSFTLKNENLTEEAYLAKYLPPASVLDTYTDWNDIIYRDALNRTVDIGLSGGTEKTRYYFGANRYDEQGPLKGNDLLRNSFKLNLDHNITSKLSLNANISTIFDRGNRSPIGGLNPLSLLPWYTLDSSDGIPKKVLGTDALGNVSQNPVYDLPYNTNLTKTQQVLGVFSAKYKVFDWLTLSSNNSYNTTFVNGDFYEDRLSLTGLADKGRLTQNKTNSNSFMTSNLITARKQYGLHTVGGLGGFEYNRNNSEFNALAVKNMPTGVKVPSAAAEVWNTFSGKSFRGERYARASYSLFSEGNYNYDDRYFANASYRMDYSTNFGIDKRDGHFYSVSGAWLATNEQFLRGNKYLTNLKIRASYGTSGKVAGEDFLTESFYNFNYQYGGDPAGIINQLGNRTITWERAYVGNLGIDLGLFNRITLSADFYRKRNTDLLQRVATPSVLGVPSQYQNIGAMLNRGVELVLSSKNLVGKFTWETGLNLTFNKNKVTKLYDGKLTNGTFGITKEGDDIATIRAVKWMGVDSQTGKPQFERLEFDAATNSYIGKIVNTYDAVFAGLVGDASSAQFQKVGNSTPRYYGGMLNTFGYSGFELSVLLNFAADYLVYNNSRTSYFSSEGNNVLRYNQVKPREGQMIWDKPGDQASDPMIYRGRTDGVDQQLMSRFWEDASHIRVRNVRLSYSLPAKLINKAKLNRANIYLSGDNLFVFTKKTFYGVDPEGNLAGDTNNFGVSAGYGASRKYLLGLQLTF</sequence>
<dbReference type="NCBIfam" id="TIGR04056">
    <property type="entry name" value="OMP_RagA_SusC"/>
    <property type="match status" value="1"/>
</dbReference>
<protein>
    <submittedName>
        <fullName evidence="13">SusC/RagA family TonB-linked outer membrane protein</fullName>
    </submittedName>
</protein>
<keyword evidence="7 11" id="KW-0798">TonB box</keyword>
<dbReference type="SMART" id="SM00965">
    <property type="entry name" value="STN"/>
    <property type="match status" value="1"/>
</dbReference>
<evidence type="ECO:0000256" key="7">
    <source>
        <dbReference type="ARBA" id="ARBA00023077"/>
    </source>
</evidence>
<gene>
    <name evidence="13" type="ORF">FA047_04865</name>
</gene>
<proteinExistence type="inferred from homology"/>
<evidence type="ECO:0000256" key="8">
    <source>
        <dbReference type="ARBA" id="ARBA00023136"/>
    </source>
</evidence>
<dbReference type="InterPro" id="IPR037066">
    <property type="entry name" value="Plug_dom_sf"/>
</dbReference>
<keyword evidence="4" id="KW-0406">Ion transport</keyword>
<dbReference type="InterPro" id="IPR023996">
    <property type="entry name" value="TonB-dep_OMP_SusC/RagA"/>
</dbReference>
<organism evidence="13 14">
    <name type="scientific">Pedobacter frigoris</name>
    <dbReference type="NCBI Taxonomy" id="2571272"/>
    <lineage>
        <taxon>Bacteria</taxon>
        <taxon>Pseudomonadati</taxon>
        <taxon>Bacteroidota</taxon>
        <taxon>Sphingobacteriia</taxon>
        <taxon>Sphingobacteriales</taxon>
        <taxon>Sphingobacteriaceae</taxon>
        <taxon>Pedobacter</taxon>
    </lineage>
</organism>
<dbReference type="EMBL" id="SWBQ01000001">
    <property type="protein sequence ID" value="TKC09427.1"/>
    <property type="molecule type" value="Genomic_DNA"/>
</dbReference>
<dbReference type="Pfam" id="PF13715">
    <property type="entry name" value="CarbopepD_reg_2"/>
    <property type="match status" value="1"/>
</dbReference>
<comment type="caution">
    <text evidence="13">The sequence shown here is derived from an EMBL/GenBank/DDBJ whole genome shotgun (WGS) entry which is preliminary data.</text>
</comment>
<keyword evidence="8 10" id="KW-0472">Membrane</keyword>
<dbReference type="InterPro" id="IPR023997">
    <property type="entry name" value="TonB-dep_OMP_SusC/RagA_CS"/>
</dbReference>
<evidence type="ECO:0000256" key="2">
    <source>
        <dbReference type="ARBA" id="ARBA00022448"/>
    </source>
</evidence>
<evidence type="ECO:0000256" key="4">
    <source>
        <dbReference type="ARBA" id="ARBA00022496"/>
    </source>
</evidence>
<reference evidence="13 14" key="1">
    <citation type="submission" date="2019-04" db="EMBL/GenBank/DDBJ databases">
        <title>Pedobacter sp. RP-3-15 sp. nov., isolated from Arctic soil.</title>
        <authorList>
            <person name="Dahal R.H."/>
            <person name="Kim D.-U."/>
        </authorList>
    </citation>
    <scope>NUCLEOTIDE SEQUENCE [LARGE SCALE GENOMIC DNA]</scope>
    <source>
        <strain evidence="13 14">RP-3-15</strain>
    </source>
</reference>
<evidence type="ECO:0000256" key="10">
    <source>
        <dbReference type="PROSITE-ProRule" id="PRU01360"/>
    </source>
</evidence>
<dbReference type="Gene3D" id="2.170.130.10">
    <property type="entry name" value="TonB-dependent receptor, plug domain"/>
    <property type="match status" value="1"/>
</dbReference>
<dbReference type="Pfam" id="PF07660">
    <property type="entry name" value="STN"/>
    <property type="match status" value="1"/>
</dbReference>
<evidence type="ECO:0000313" key="13">
    <source>
        <dbReference type="EMBL" id="TKC09427.1"/>
    </source>
</evidence>
<evidence type="ECO:0000256" key="5">
    <source>
        <dbReference type="ARBA" id="ARBA00022692"/>
    </source>
</evidence>
<dbReference type="Gene3D" id="2.60.40.1120">
    <property type="entry name" value="Carboxypeptidase-like, regulatory domain"/>
    <property type="match status" value="1"/>
</dbReference>
<evidence type="ECO:0000259" key="12">
    <source>
        <dbReference type="SMART" id="SM00965"/>
    </source>
</evidence>
<dbReference type="SUPFAM" id="SSF49464">
    <property type="entry name" value="Carboxypeptidase regulatory domain-like"/>
    <property type="match status" value="1"/>
</dbReference>
<dbReference type="SUPFAM" id="SSF56935">
    <property type="entry name" value="Porins"/>
    <property type="match status" value="1"/>
</dbReference>
<evidence type="ECO:0000256" key="3">
    <source>
        <dbReference type="ARBA" id="ARBA00022452"/>
    </source>
</evidence>